<comment type="caution">
    <text evidence="6">The sequence shown here is derived from an EMBL/GenBank/DDBJ whole genome shotgun (WGS) entry which is preliminary data.</text>
</comment>
<dbReference type="Pfam" id="PF00705">
    <property type="entry name" value="PCNA_N"/>
    <property type="match status" value="1"/>
</dbReference>
<dbReference type="InterPro" id="IPR046938">
    <property type="entry name" value="DNA_clamp_sf"/>
</dbReference>
<dbReference type="GO" id="GO:0006275">
    <property type="term" value="P:regulation of DNA replication"/>
    <property type="evidence" value="ECO:0007669"/>
    <property type="project" value="UniProtKB-UniRule"/>
</dbReference>
<dbReference type="GO" id="GO:0003677">
    <property type="term" value="F:DNA binding"/>
    <property type="evidence" value="ECO:0007669"/>
    <property type="project" value="UniProtKB-UniRule"/>
</dbReference>
<reference evidence="6 7" key="1">
    <citation type="journal article" date="2019" name="Int. J. Syst. Evol. Microbiol.">
        <title>The Global Catalogue of Microorganisms (GCM) 10K type strain sequencing project: providing services to taxonomists for standard genome sequencing and annotation.</title>
        <authorList>
            <consortium name="The Broad Institute Genomics Platform"/>
            <consortium name="The Broad Institute Genome Sequencing Center for Infectious Disease"/>
            <person name="Wu L."/>
            <person name="Ma J."/>
        </authorList>
    </citation>
    <scope>NUCLEOTIDE SEQUENCE [LARGE SCALE GENOMIC DNA]</scope>
    <source>
        <strain evidence="6 7">GX26</strain>
    </source>
</reference>
<dbReference type="PANTHER" id="PTHR11352:SF0">
    <property type="entry name" value="PROLIFERATING CELL NUCLEAR ANTIGEN"/>
    <property type="match status" value="1"/>
</dbReference>
<dbReference type="EMBL" id="JBHSXN010000004">
    <property type="protein sequence ID" value="MFC6954906.1"/>
    <property type="molecule type" value="Genomic_DNA"/>
</dbReference>
<dbReference type="InterPro" id="IPR000730">
    <property type="entry name" value="Pr_cel_nuc_antig"/>
</dbReference>
<dbReference type="HAMAP" id="MF_00317">
    <property type="entry name" value="DNApol_clamp_arch"/>
    <property type="match status" value="1"/>
</dbReference>
<comment type="subunit">
    <text evidence="3">Homotrimer. The subunits circularize to form a toroid; DNA passes through its center. Replication factor C (RFC) is required to load the toroid on the DNA.</text>
</comment>
<accession>A0ABD5VIL0</accession>
<dbReference type="NCBIfam" id="NF002222">
    <property type="entry name" value="PRK01115.1-5"/>
    <property type="match status" value="1"/>
</dbReference>
<sequence>MSTTESTPSDTDEPTTPNQAEAGTDSDADDTEQAFFDTESAADSFEATVEASLLQDVVTAVRAFVDEARVHLSEEGIGIKAVDPANVGMTEIRMPTMVFEQYETPGGLIGLDLERFAEVLGMANKGQLVSLSLNEATRKLEIKVDGLEFELSCPDPETIRSDPEIPELEMDVDVTFAKAELSQAYKAANLIADHIEVAGSPEDEAVVFAVEGDSDDMQYTVDDELDTIDSLTDSSSLYSLDYVKDARKGMPRSCQIGMRFGQDHPIEFTYQLGDAIDVRTMIAPRIRH</sequence>
<evidence type="ECO:0000256" key="4">
    <source>
        <dbReference type="SAM" id="MobiDB-lite"/>
    </source>
</evidence>
<dbReference type="SUPFAM" id="SSF55979">
    <property type="entry name" value="DNA clamp"/>
    <property type="match status" value="2"/>
</dbReference>
<dbReference type="CDD" id="cd00577">
    <property type="entry name" value="PCNA"/>
    <property type="match status" value="1"/>
</dbReference>
<evidence type="ECO:0000256" key="2">
    <source>
        <dbReference type="ARBA" id="ARBA00023125"/>
    </source>
</evidence>
<evidence type="ECO:0000256" key="1">
    <source>
        <dbReference type="ARBA" id="ARBA00022705"/>
    </source>
</evidence>
<dbReference type="GO" id="GO:0006260">
    <property type="term" value="P:DNA replication"/>
    <property type="evidence" value="ECO:0007669"/>
    <property type="project" value="UniProtKB-KW"/>
</dbReference>
<feature type="compositionally biased region" description="Low complexity" evidence="4">
    <location>
        <begin position="1"/>
        <end position="17"/>
    </location>
</feature>
<dbReference type="GO" id="GO:0030337">
    <property type="term" value="F:DNA polymerase processivity factor activity"/>
    <property type="evidence" value="ECO:0007669"/>
    <property type="project" value="UniProtKB-UniRule"/>
</dbReference>
<comment type="function">
    <text evidence="3">Sliding clamp subunit that acts as a moving platform for DNA processing. Responsible for tethering the catalytic subunit of DNA polymerase and other proteins to DNA during high-speed replication.</text>
</comment>
<keyword evidence="7" id="KW-1185">Reference proteome</keyword>
<dbReference type="Gene3D" id="3.70.10.10">
    <property type="match status" value="1"/>
</dbReference>
<feature type="domain" description="Proliferating cell nuclear antigen PCNA N-terminal" evidence="5">
    <location>
        <begin position="49"/>
        <end position="140"/>
    </location>
</feature>
<dbReference type="AlphaFoldDB" id="A0ABD5VIL0"/>
<dbReference type="Proteomes" id="UP001596395">
    <property type="component" value="Unassembled WGS sequence"/>
</dbReference>
<name>A0ABD5VIL0_9EURY</name>
<organism evidence="6 7">
    <name type="scientific">Halorubellus litoreus</name>
    <dbReference type="NCBI Taxonomy" id="755308"/>
    <lineage>
        <taxon>Archaea</taxon>
        <taxon>Methanobacteriati</taxon>
        <taxon>Methanobacteriota</taxon>
        <taxon>Stenosarchaea group</taxon>
        <taxon>Halobacteria</taxon>
        <taxon>Halobacteriales</taxon>
        <taxon>Halorubellaceae</taxon>
        <taxon>Halorubellus</taxon>
    </lineage>
</organism>
<keyword evidence="1 3" id="KW-0235">DNA replication</keyword>
<feature type="region of interest" description="Disordered" evidence="4">
    <location>
        <begin position="1"/>
        <end position="31"/>
    </location>
</feature>
<dbReference type="InterPro" id="IPR022648">
    <property type="entry name" value="Pr_cel_nuc_antig_N"/>
</dbReference>
<keyword evidence="2 3" id="KW-0238">DNA-binding</keyword>
<dbReference type="RefSeq" id="WP_336351848.1">
    <property type="nucleotide sequence ID" value="NZ_JAZAQL010000004.1"/>
</dbReference>
<proteinExistence type="inferred from homology"/>
<evidence type="ECO:0000313" key="6">
    <source>
        <dbReference type="EMBL" id="MFC6954906.1"/>
    </source>
</evidence>
<gene>
    <name evidence="3" type="primary">pcn</name>
    <name evidence="6" type="ORF">ACFQGB_18720</name>
</gene>
<evidence type="ECO:0000259" key="5">
    <source>
        <dbReference type="Pfam" id="PF00705"/>
    </source>
</evidence>
<protein>
    <recommendedName>
        <fullName evidence="3">DNA polymerase sliding clamp</fullName>
    </recommendedName>
    <alternativeName>
        <fullName evidence="3">Proliferating cell nuclear antigen homolog</fullName>
        <shortName evidence="3">PCNA</shortName>
    </alternativeName>
</protein>
<dbReference type="PANTHER" id="PTHR11352">
    <property type="entry name" value="PROLIFERATING CELL NUCLEAR ANTIGEN"/>
    <property type="match status" value="1"/>
</dbReference>
<comment type="similarity">
    <text evidence="3">Belongs to the PCNA family.</text>
</comment>
<evidence type="ECO:0000256" key="3">
    <source>
        <dbReference type="HAMAP-Rule" id="MF_00317"/>
    </source>
</evidence>
<evidence type="ECO:0000313" key="7">
    <source>
        <dbReference type="Proteomes" id="UP001596395"/>
    </source>
</evidence>